<evidence type="ECO:0000313" key="9">
    <source>
        <dbReference type="Proteomes" id="UP000468828"/>
    </source>
</evidence>
<dbReference type="InterPro" id="IPR039424">
    <property type="entry name" value="SBP_5"/>
</dbReference>
<proteinExistence type="inferred from homology"/>
<evidence type="ECO:0000313" key="8">
    <source>
        <dbReference type="EMBL" id="NEN51436.1"/>
    </source>
</evidence>
<protein>
    <submittedName>
        <fullName evidence="8">ABC transporter substrate-binding protein</fullName>
    </submittedName>
</protein>
<dbReference type="AlphaFoldDB" id="A0A6P0H9E8"/>
<keyword evidence="4 5" id="KW-0732">Signal</keyword>
<evidence type="ECO:0000256" key="1">
    <source>
        <dbReference type="ARBA" id="ARBA00004193"/>
    </source>
</evidence>
<dbReference type="RefSeq" id="WP_163611126.1">
    <property type="nucleotide sequence ID" value="NZ_JAAGWB010000027.1"/>
</dbReference>
<evidence type="ECO:0000313" key="10">
    <source>
        <dbReference type="Proteomes" id="UP000471152"/>
    </source>
</evidence>
<organism evidence="8 10">
    <name type="scientific">Modestobacter muralis</name>
    <dbReference type="NCBI Taxonomy" id="1608614"/>
    <lineage>
        <taxon>Bacteria</taxon>
        <taxon>Bacillati</taxon>
        <taxon>Actinomycetota</taxon>
        <taxon>Actinomycetes</taxon>
        <taxon>Geodermatophilales</taxon>
        <taxon>Geodermatophilaceae</taxon>
        <taxon>Modestobacter</taxon>
    </lineage>
</organism>
<dbReference type="GO" id="GO:0042597">
    <property type="term" value="C:periplasmic space"/>
    <property type="evidence" value="ECO:0007669"/>
    <property type="project" value="UniProtKB-ARBA"/>
</dbReference>
<dbReference type="InterPro" id="IPR023765">
    <property type="entry name" value="SBP_5_CS"/>
</dbReference>
<dbReference type="EMBL" id="JAAGWB010000027">
    <property type="protein sequence ID" value="NEN51436.1"/>
    <property type="molecule type" value="Genomic_DNA"/>
</dbReference>
<dbReference type="PANTHER" id="PTHR30290">
    <property type="entry name" value="PERIPLASMIC BINDING COMPONENT OF ABC TRANSPORTER"/>
    <property type="match status" value="1"/>
</dbReference>
<dbReference type="InterPro" id="IPR030678">
    <property type="entry name" value="Peptide/Ni-bd"/>
</dbReference>
<evidence type="ECO:0000256" key="2">
    <source>
        <dbReference type="ARBA" id="ARBA00005695"/>
    </source>
</evidence>
<dbReference type="PIRSF" id="PIRSF002741">
    <property type="entry name" value="MppA"/>
    <property type="match status" value="1"/>
</dbReference>
<dbReference type="Proteomes" id="UP000471152">
    <property type="component" value="Unassembled WGS sequence"/>
</dbReference>
<evidence type="ECO:0000256" key="3">
    <source>
        <dbReference type="ARBA" id="ARBA00022448"/>
    </source>
</evidence>
<feature type="domain" description="Solute-binding protein family 5" evidence="6">
    <location>
        <begin position="91"/>
        <end position="487"/>
    </location>
</feature>
<evidence type="ECO:0000256" key="5">
    <source>
        <dbReference type="SAM" id="SignalP"/>
    </source>
</evidence>
<dbReference type="Gene3D" id="3.10.105.10">
    <property type="entry name" value="Dipeptide-binding Protein, Domain 3"/>
    <property type="match status" value="1"/>
</dbReference>
<dbReference type="PROSITE" id="PS51257">
    <property type="entry name" value="PROKAR_LIPOPROTEIN"/>
    <property type="match status" value="1"/>
</dbReference>
<dbReference type="InterPro" id="IPR000914">
    <property type="entry name" value="SBP_5_dom"/>
</dbReference>
<gene>
    <name evidence="8" type="ORF">G3R41_10915</name>
    <name evidence="7" type="ORF">GCU67_10260</name>
</gene>
<dbReference type="PROSITE" id="PS01040">
    <property type="entry name" value="SBP_BACTERIAL_5"/>
    <property type="match status" value="1"/>
</dbReference>
<name>A0A6P0H9E8_9ACTN</name>
<dbReference type="Pfam" id="PF00496">
    <property type="entry name" value="SBP_bac_5"/>
    <property type="match status" value="1"/>
</dbReference>
<dbReference type="Proteomes" id="UP000468828">
    <property type="component" value="Unassembled WGS sequence"/>
</dbReference>
<sequence length="571" mass="60193">MHRRPTRALAASAAALSALALAGCASSDRDESGTAAGESSGSGGGGGTFVFGAAGDPTMFDPALATDGESFRVTRQIYEGLLTNAPGTADLEPALAESYDVSEDGLTYTFALREGVKFHDGTDFNAEAVCFNFDRQYNFTGLAASPAASEYWQNNFGGFADTPDVPSLYAGCEATDAATAVIKLTETTSRFPAVLALPSFAIQSPAALEQYKADELGGNGDALTYSEYATTHPTGTGPFKFGSWDRGNKTVSIVKNDDYWGEPPGVDEIVFRSIADGNTRRQELQAGSIDGYDLVAPADYQTLEQGGFQVLPRDPFNVLYLGINGGGVEGTSANPALQDPRVRQAIAHAIDRDTIVSSLLPEGAEAAIEFVPPAVDGWTQDVTQYAYDPAKSKSLLAEAGATGTKLRFYYPTDVSRPYLPDPAAMYEVISKNLTDAGFTVEPTSLPWNPDYLDAVQAGQADIHLLGWTGDYNDAYNFIGTFFADAGGGKMKAEFGGWSAPEVFSTLAAGDSEADVEARGPLYEAANKAIMDFLPAVPISHAPNAIVVAENVSGLVPSPLSAEDFSTVTISE</sequence>
<evidence type="ECO:0000256" key="4">
    <source>
        <dbReference type="ARBA" id="ARBA00022729"/>
    </source>
</evidence>
<dbReference type="PANTHER" id="PTHR30290:SF9">
    <property type="entry name" value="OLIGOPEPTIDE-BINDING PROTEIN APPA"/>
    <property type="match status" value="1"/>
</dbReference>
<comment type="caution">
    <text evidence="8">The sequence shown here is derived from an EMBL/GenBank/DDBJ whole genome shotgun (WGS) entry which is preliminary data.</text>
</comment>
<reference evidence="7 9" key="1">
    <citation type="submission" date="2020-01" db="EMBL/GenBank/DDBJ databases">
        <title>the WGS Modestobacter muralis CPCC 204518.</title>
        <authorList>
            <person name="Jiang Z."/>
        </authorList>
    </citation>
    <scope>NUCLEOTIDE SEQUENCE [LARGE SCALE GENOMIC DNA]</scope>
    <source>
        <strain evidence="7 9">DSM 100205</strain>
    </source>
</reference>
<dbReference type="GO" id="GO:0043190">
    <property type="term" value="C:ATP-binding cassette (ABC) transporter complex"/>
    <property type="evidence" value="ECO:0007669"/>
    <property type="project" value="InterPro"/>
</dbReference>
<dbReference type="GO" id="GO:0015833">
    <property type="term" value="P:peptide transport"/>
    <property type="evidence" value="ECO:0007669"/>
    <property type="project" value="TreeGrafter"/>
</dbReference>
<dbReference type="CDD" id="cd08493">
    <property type="entry name" value="PBP2_DppA_like"/>
    <property type="match status" value="1"/>
</dbReference>
<reference evidence="8 10" key="2">
    <citation type="submission" date="2020-02" db="EMBL/GenBank/DDBJ databases">
        <title>The WGS of Modestobacter muralis DSM 100205.</title>
        <authorList>
            <person name="Jiang Z."/>
        </authorList>
    </citation>
    <scope>NUCLEOTIDE SEQUENCE [LARGE SCALE GENOMIC DNA]</scope>
    <source>
        <strain evidence="8 10">DSM 100205</strain>
    </source>
</reference>
<keyword evidence="9" id="KW-1185">Reference proteome</keyword>
<comment type="similarity">
    <text evidence="2">Belongs to the bacterial solute-binding protein 5 family.</text>
</comment>
<dbReference type="SUPFAM" id="SSF53850">
    <property type="entry name" value="Periplasmic binding protein-like II"/>
    <property type="match status" value="1"/>
</dbReference>
<dbReference type="EMBL" id="JAAGWH010000025">
    <property type="protein sequence ID" value="NEK94548.1"/>
    <property type="molecule type" value="Genomic_DNA"/>
</dbReference>
<feature type="signal peptide" evidence="5">
    <location>
        <begin position="1"/>
        <end position="22"/>
    </location>
</feature>
<dbReference type="Gene3D" id="3.40.190.10">
    <property type="entry name" value="Periplasmic binding protein-like II"/>
    <property type="match status" value="1"/>
</dbReference>
<comment type="subcellular location">
    <subcellularLocation>
        <location evidence="1">Cell membrane</location>
        <topology evidence="1">Lipid-anchor</topology>
    </subcellularLocation>
</comment>
<keyword evidence="3" id="KW-0813">Transport</keyword>
<accession>A0A6P0H9E8</accession>
<evidence type="ECO:0000259" key="6">
    <source>
        <dbReference type="Pfam" id="PF00496"/>
    </source>
</evidence>
<evidence type="ECO:0000313" key="7">
    <source>
        <dbReference type="EMBL" id="NEK94548.1"/>
    </source>
</evidence>
<dbReference type="Gene3D" id="3.90.76.10">
    <property type="entry name" value="Dipeptide-binding Protein, Domain 1"/>
    <property type="match status" value="1"/>
</dbReference>
<dbReference type="GO" id="GO:1904680">
    <property type="term" value="F:peptide transmembrane transporter activity"/>
    <property type="evidence" value="ECO:0007669"/>
    <property type="project" value="TreeGrafter"/>
</dbReference>
<feature type="chain" id="PRO_5038252084" evidence="5">
    <location>
        <begin position="23"/>
        <end position="571"/>
    </location>
</feature>